<evidence type="ECO:0000256" key="3">
    <source>
        <dbReference type="ARBA" id="ARBA00023002"/>
    </source>
</evidence>
<dbReference type="PANTHER" id="PTHR43762:SF1">
    <property type="entry name" value="D-ARABINONO-1,4-LACTONE OXIDASE"/>
    <property type="match status" value="1"/>
</dbReference>
<comment type="pathway">
    <text evidence="1">Cofactor biosynthesis; D-erythroascorbate biosynthesis; dehydro-D-arabinono-1,4-lactone from D-arabinose: step 2/2.</text>
</comment>
<dbReference type="InterPro" id="IPR007173">
    <property type="entry name" value="ALO_C"/>
</dbReference>
<evidence type="ECO:0000313" key="8">
    <source>
        <dbReference type="Proteomes" id="UP001149813"/>
    </source>
</evidence>
<organism evidence="7 8">
    <name type="scientific">Coemansia erecta</name>
    <dbReference type="NCBI Taxonomy" id="147472"/>
    <lineage>
        <taxon>Eukaryota</taxon>
        <taxon>Fungi</taxon>
        <taxon>Fungi incertae sedis</taxon>
        <taxon>Zoopagomycota</taxon>
        <taxon>Kickxellomycotina</taxon>
        <taxon>Kickxellomycetes</taxon>
        <taxon>Kickxellales</taxon>
        <taxon>Kickxellaceae</taxon>
        <taxon>Coemansia</taxon>
    </lineage>
</organism>
<dbReference type="InterPro" id="IPR016166">
    <property type="entry name" value="FAD-bd_PCMH"/>
</dbReference>
<dbReference type="Gene3D" id="3.30.70.2520">
    <property type="match status" value="1"/>
</dbReference>
<evidence type="ECO:0000256" key="4">
    <source>
        <dbReference type="ARBA" id="ARBA00033418"/>
    </source>
</evidence>
<evidence type="ECO:0000256" key="2">
    <source>
        <dbReference type="ARBA" id="ARBA00013136"/>
    </source>
</evidence>
<dbReference type="GO" id="GO:0016020">
    <property type="term" value="C:membrane"/>
    <property type="evidence" value="ECO:0007669"/>
    <property type="project" value="InterPro"/>
</dbReference>
<dbReference type="Pfam" id="PF04030">
    <property type="entry name" value="ALO"/>
    <property type="match status" value="1"/>
</dbReference>
<dbReference type="InterPro" id="IPR016171">
    <property type="entry name" value="Vanillyl_alc_oxidase_C-sub2"/>
</dbReference>
<dbReference type="PANTHER" id="PTHR43762">
    <property type="entry name" value="L-GULONOLACTONE OXIDASE"/>
    <property type="match status" value="1"/>
</dbReference>
<protein>
    <recommendedName>
        <fullName evidence="2">D-arabinono-1,4-lactone oxidase</fullName>
        <ecNumber evidence="2">1.1.3.37</ecNumber>
    </recommendedName>
    <alternativeName>
        <fullName evidence="4">L-galactono-gamma-lactone oxidase</fullName>
    </alternativeName>
</protein>
<dbReference type="EC" id="1.1.3.37" evidence="2"/>
<evidence type="ECO:0000256" key="1">
    <source>
        <dbReference type="ARBA" id="ARBA00005083"/>
    </source>
</evidence>
<accession>A0A9W8CRW4</accession>
<dbReference type="InterPro" id="IPR006094">
    <property type="entry name" value="Oxid_FAD_bind_N"/>
</dbReference>
<dbReference type="OrthoDB" id="5575391at2759"/>
<dbReference type="InterPro" id="IPR036318">
    <property type="entry name" value="FAD-bd_PCMH-like_sf"/>
</dbReference>
<proteinExistence type="predicted"/>
<keyword evidence="3" id="KW-0560">Oxidoreductase</keyword>
<dbReference type="GO" id="GO:0003885">
    <property type="term" value="F:D-arabinono-1,4-lactone oxidase activity"/>
    <property type="evidence" value="ECO:0007669"/>
    <property type="project" value="UniProtKB-EC"/>
</dbReference>
<dbReference type="InterPro" id="IPR010031">
    <property type="entry name" value="FAD_lactone_oxidase-like"/>
</dbReference>
<sequence length="843" mass="94958">MDKMNRVIAHDAYACTLTVEAGVRLYDLHAMLQQRGMALSSVGSISEQSIAGAIATATHGTGMEYGDLSSMITQLVIIDGMGQRHVCNRSSESDLFDAARCSLGALGIITQVTVQCEPPFTLHAVQTAENLDNVLNNLSEVVYSAEHVRLWWFPHTDDAVVWRANRTTMEPKPSPETFFRDTLYGFHYYQLQLYKARFTPDDIPHLAREHFDRRFNKRIEWVDDSYKVFNFDCLFPQYVNEWAVPWESAAEALRQLRIWINAEARKLGGVRVHFPVEVRFVRETDVWLSPASGQTVCYIGVIMYRPYGKSVPYKKYWRVYEDIMRTLGGRPHWAKAHQMFYYDFVRLYPRFGDFAEMRAKCDPEGIFVNDYICRHILPPSHPLTTAAVADKIDNDVVDDAIVVGASASLSDDEYDMESTQVESVFGRDIEEVSDGECEYDPSMYTLSQRRRSLEAEPQDQPVVHSVTPTNEEVSHKPKKSKMASAKAESKAAAAAVGSQPKEVLKTFERPPESLSMRTHVSVTSEIVLDELSELADTSSFLAHTQLCRLNDASSETPLGRIADALTYWEVLGSKSPSDKPIKPAGNASVAQIQESMSSLFSLQRLAPSLYPFIYVCLRDFTVIFKMMPLADTGEFKRVAVVSQSYLGLRRALRNAEVEFSLPLAPKLRSWNEIQPIGDNKADQLEDRHHLQSTTVDKTWRSALLVMDADSVDRLLSYLLTLDTLDTAQVFSTKPFVNGTMRKAEIRFSNALSYEDGTDSGGKKGQRQAKTLYKADFRGIVLPNAWHTVLVEMAGLEKMSATGFVVASKERFETVHLNMLVSKQGSAVAGKRNVEYADGNYTYY</sequence>
<dbReference type="Gene3D" id="3.30.465.10">
    <property type="match status" value="1"/>
</dbReference>
<dbReference type="Pfam" id="PF01565">
    <property type="entry name" value="FAD_binding_4"/>
    <property type="match status" value="1"/>
</dbReference>
<dbReference type="PROSITE" id="PS51387">
    <property type="entry name" value="FAD_PCMH"/>
    <property type="match status" value="1"/>
</dbReference>
<evidence type="ECO:0000313" key="7">
    <source>
        <dbReference type="EMBL" id="KAJ1723249.1"/>
    </source>
</evidence>
<dbReference type="AlphaFoldDB" id="A0A9W8CRW4"/>
<dbReference type="InterPro" id="IPR016169">
    <property type="entry name" value="FAD-bd_PCMH_sub2"/>
</dbReference>
<name>A0A9W8CRW4_9FUNG</name>
<dbReference type="Gene3D" id="1.10.45.10">
    <property type="entry name" value="Vanillyl-alcohol Oxidase, Chain A, domain 4"/>
    <property type="match status" value="1"/>
</dbReference>
<evidence type="ECO:0000259" key="6">
    <source>
        <dbReference type="PROSITE" id="PS51387"/>
    </source>
</evidence>
<dbReference type="EMBL" id="JANBOJ010000075">
    <property type="protein sequence ID" value="KAJ1723249.1"/>
    <property type="molecule type" value="Genomic_DNA"/>
</dbReference>
<feature type="domain" description="FAD-binding PCMH-type" evidence="6">
    <location>
        <begin position="1"/>
        <end position="119"/>
    </location>
</feature>
<feature type="region of interest" description="Disordered" evidence="5">
    <location>
        <begin position="450"/>
        <end position="480"/>
    </location>
</feature>
<evidence type="ECO:0000256" key="5">
    <source>
        <dbReference type="SAM" id="MobiDB-lite"/>
    </source>
</evidence>
<comment type="caution">
    <text evidence="7">The sequence shown here is derived from an EMBL/GenBank/DDBJ whole genome shotgun (WGS) entry which is preliminary data.</text>
</comment>
<dbReference type="GO" id="GO:0071949">
    <property type="term" value="F:FAD binding"/>
    <property type="evidence" value="ECO:0007669"/>
    <property type="project" value="InterPro"/>
</dbReference>
<gene>
    <name evidence="7" type="primary">ALO1</name>
    <name evidence="7" type="ORF">LPJ53_002414</name>
</gene>
<dbReference type="GO" id="GO:0005739">
    <property type="term" value="C:mitochondrion"/>
    <property type="evidence" value="ECO:0007669"/>
    <property type="project" value="TreeGrafter"/>
</dbReference>
<dbReference type="SUPFAM" id="SSF56176">
    <property type="entry name" value="FAD-binding/transporter-associated domain-like"/>
    <property type="match status" value="1"/>
</dbReference>
<dbReference type="Proteomes" id="UP001149813">
    <property type="component" value="Unassembled WGS sequence"/>
</dbReference>
<keyword evidence="8" id="KW-1185">Reference proteome</keyword>
<reference evidence="7" key="1">
    <citation type="submission" date="2022-07" db="EMBL/GenBank/DDBJ databases">
        <title>Phylogenomic reconstructions and comparative analyses of Kickxellomycotina fungi.</title>
        <authorList>
            <person name="Reynolds N.K."/>
            <person name="Stajich J.E."/>
            <person name="Barry K."/>
            <person name="Grigoriev I.V."/>
            <person name="Crous P."/>
            <person name="Smith M.E."/>
        </authorList>
    </citation>
    <scope>NUCLEOTIDE SEQUENCE</scope>
    <source>
        <strain evidence="7">NBRC 32514</strain>
    </source>
</reference>